<dbReference type="GO" id="GO:0003700">
    <property type="term" value="F:DNA-binding transcription factor activity"/>
    <property type="evidence" value="ECO:0007669"/>
    <property type="project" value="InterPro"/>
</dbReference>
<keyword evidence="3" id="KW-0804">Transcription</keyword>
<reference evidence="5 6" key="1">
    <citation type="journal article" date="2019" name="J. Ind. Microbiol. Biotechnol.">
        <title>The complete genomic sequence of Streptomyces spectabilis NRRL-2792 and identification of secondary metabolite biosynthetic gene clusters.</title>
        <authorList>
            <person name="Sinha A."/>
            <person name="Phillips-Salemka S."/>
            <person name="Niraula T.A."/>
            <person name="Short K.A."/>
            <person name="Niraula N.P."/>
        </authorList>
    </citation>
    <scope>NUCLEOTIDE SEQUENCE [LARGE SCALE GENOMIC DNA]</scope>
    <source>
        <strain evidence="5 6">NRRL 2792</strain>
    </source>
</reference>
<dbReference type="PROSITE" id="PS01117">
    <property type="entry name" value="HTH_MARR_1"/>
    <property type="match status" value="1"/>
</dbReference>
<evidence type="ECO:0000259" key="4">
    <source>
        <dbReference type="PROSITE" id="PS50995"/>
    </source>
</evidence>
<sequence length="149" mass="15947">MTDTSGSTAGTGPEQIAADLTAAVRHVVRRLRTQTPETGLTASQRSALALLAEGPATTAELARAEHVRPQSMRLTVGALEAEGLVERAPDPHDGRRSVVSVTEDGRRVLAEARDAKRNWLAAAVADRLDEGEQRQLADAVVLLERLVRP</sequence>
<dbReference type="Proteomes" id="UP000316806">
    <property type="component" value="Chromosome"/>
</dbReference>
<dbReference type="Gene3D" id="1.10.10.10">
    <property type="entry name" value="Winged helix-like DNA-binding domain superfamily/Winged helix DNA-binding domain"/>
    <property type="match status" value="1"/>
</dbReference>
<accession>A0A516R3C6</accession>
<dbReference type="InterPro" id="IPR023187">
    <property type="entry name" value="Tscrpt_reg_MarR-type_CS"/>
</dbReference>
<dbReference type="SMART" id="SM00347">
    <property type="entry name" value="HTH_MARR"/>
    <property type="match status" value="1"/>
</dbReference>
<dbReference type="EMBL" id="CP040916">
    <property type="protein sequence ID" value="QDQ10157.1"/>
    <property type="molecule type" value="Genomic_DNA"/>
</dbReference>
<dbReference type="InterPro" id="IPR036390">
    <property type="entry name" value="WH_DNA-bd_sf"/>
</dbReference>
<protein>
    <submittedName>
        <fullName evidence="5">MarR family transcriptional regulator</fullName>
    </submittedName>
</protein>
<evidence type="ECO:0000256" key="3">
    <source>
        <dbReference type="ARBA" id="ARBA00023163"/>
    </source>
</evidence>
<evidence type="ECO:0000256" key="1">
    <source>
        <dbReference type="ARBA" id="ARBA00023015"/>
    </source>
</evidence>
<evidence type="ECO:0000313" key="5">
    <source>
        <dbReference type="EMBL" id="QDQ10157.1"/>
    </source>
</evidence>
<dbReference type="AlphaFoldDB" id="A0A516R3C6"/>
<evidence type="ECO:0000313" key="6">
    <source>
        <dbReference type="Proteomes" id="UP000316806"/>
    </source>
</evidence>
<gene>
    <name evidence="5" type="ORF">FH965_05970</name>
</gene>
<dbReference type="InterPro" id="IPR000835">
    <property type="entry name" value="HTH_MarR-typ"/>
</dbReference>
<evidence type="ECO:0000256" key="2">
    <source>
        <dbReference type="ARBA" id="ARBA00023125"/>
    </source>
</evidence>
<dbReference type="PROSITE" id="PS50995">
    <property type="entry name" value="HTH_MARR_2"/>
    <property type="match status" value="1"/>
</dbReference>
<organism evidence="5 6">
    <name type="scientific">Streptomyces spectabilis</name>
    <dbReference type="NCBI Taxonomy" id="68270"/>
    <lineage>
        <taxon>Bacteria</taxon>
        <taxon>Bacillati</taxon>
        <taxon>Actinomycetota</taxon>
        <taxon>Actinomycetes</taxon>
        <taxon>Kitasatosporales</taxon>
        <taxon>Streptomycetaceae</taxon>
        <taxon>Streptomyces</taxon>
    </lineage>
</organism>
<dbReference type="InterPro" id="IPR052526">
    <property type="entry name" value="HTH-type_Bedaq_tolerance"/>
</dbReference>
<dbReference type="SUPFAM" id="SSF46785">
    <property type="entry name" value="Winged helix' DNA-binding domain"/>
    <property type="match status" value="1"/>
</dbReference>
<dbReference type="Gene3D" id="1.10.287.100">
    <property type="match status" value="1"/>
</dbReference>
<dbReference type="GO" id="GO:0003677">
    <property type="term" value="F:DNA binding"/>
    <property type="evidence" value="ECO:0007669"/>
    <property type="project" value="UniProtKB-KW"/>
</dbReference>
<dbReference type="InterPro" id="IPR036388">
    <property type="entry name" value="WH-like_DNA-bd_sf"/>
</dbReference>
<dbReference type="RefSeq" id="WP_144001864.1">
    <property type="nucleotide sequence ID" value="NZ_CP040916.1"/>
</dbReference>
<dbReference type="PANTHER" id="PTHR39515:SF2">
    <property type="entry name" value="HTH-TYPE TRANSCRIPTIONAL REGULATOR RV0880"/>
    <property type="match status" value="1"/>
</dbReference>
<dbReference type="Pfam" id="PF12802">
    <property type="entry name" value="MarR_2"/>
    <property type="match status" value="1"/>
</dbReference>
<name>A0A516R3C6_STRST</name>
<dbReference type="PANTHER" id="PTHR39515">
    <property type="entry name" value="CONSERVED PROTEIN"/>
    <property type="match status" value="1"/>
</dbReference>
<proteinExistence type="predicted"/>
<keyword evidence="2" id="KW-0238">DNA-binding</keyword>
<feature type="domain" description="HTH marR-type" evidence="4">
    <location>
        <begin position="13"/>
        <end position="148"/>
    </location>
</feature>
<keyword evidence="1" id="KW-0805">Transcription regulation</keyword>